<dbReference type="Proteomes" id="UP000309389">
    <property type="component" value="Unassembled WGS sequence"/>
</dbReference>
<dbReference type="AlphaFoldDB" id="A0A4T3EYN7"/>
<dbReference type="OrthoDB" id="9762420at2"/>
<sequence>MSTNPGLLTGLVVDVDDPSRMGRVKVDIQGLPGRTRTDWVPVASPMAGNGRGMLFSPELDDEVVLGFIGGDTEQPIIIGYTWNGQDRPPTEHPRERIIRSYNGHTIRMIDETPGANGSGSVSIEDANGNVVSLSNGKIRLDAVAVIELNAPVIKLSGPGWQRVVSPTATPI</sequence>
<evidence type="ECO:0000259" key="1">
    <source>
        <dbReference type="Pfam" id="PF04717"/>
    </source>
</evidence>
<proteinExistence type="predicted"/>
<dbReference type="SUPFAM" id="SSF69255">
    <property type="entry name" value="gp5 N-terminal domain-like"/>
    <property type="match status" value="1"/>
</dbReference>
<dbReference type="Gene3D" id="2.40.50.230">
    <property type="entry name" value="Gp5 N-terminal domain"/>
    <property type="match status" value="1"/>
</dbReference>
<dbReference type="InterPro" id="IPR006531">
    <property type="entry name" value="Gp5/Vgr_OB"/>
</dbReference>
<dbReference type="EMBL" id="SSHH01000003">
    <property type="protein sequence ID" value="TIX49631.1"/>
    <property type="molecule type" value="Genomic_DNA"/>
</dbReference>
<dbReference type="Pfam" id="PF04717">
    <property type="entry name" value="Phage_base_V"/>
    <property type="match status" value="1"/>
</dbReference>
<feature type="domain" description="Gp5/Type VI secretion system Vgr protein OB-fold" evidence="1">
    <location>
        <begin position="9"/>
        <end position="82"/>
    </location>
</feature>
<keyword evidence="3" id="KW-1185">Reference proteome</keyword>
<accession>A0A4T3EYN7</accession>
<dbReference type="RefSeq" id="WP_136694108.1">
    <property type="nucleotide sequence ID" value="NZ_SSHH01000003.1"/>
</dbReference>
<comment type="caution">
    <text evidence="2">The sequence shown here is derived from an EMBL/GenBank/DDBJ whole genome shotgun (WGS) entry which is preliminary data.</text>
</comment>
<reference evidence="2 3" key="1">
    <citation type="submission" date="2019-04" db="EMBL/GenBank/DDBJ databases">
        <title>Altererythrobacter aquimixticola sp. nov., isolated from sediment of junction between the ocean and a freshwater spring.</title>
        <authorList>
            <person name="Yoon J.-H."/>
        </authorList>
    </citation>
    <scope>NUCLEOTIDE SEQUENCE [LARGE SCALE GENOMIC DNA]</scope>
    <source>
        <strain evidence="2 3">SSKS-13</strain>
    </source>
</reference>
<evidence type="ECO:0000313" key="2">
    <source>
        <dbReference type="EMBL" id="TIX49631.1"/>
    </source>
</evidence>
<name>A0A4T3EYN7_9SPHN</name>
<protein>
    <recommendedName>
        <fullName evidence="1">Gp5/Type VI secretion system Vgr protein OB-fold domain-containing protein</fullName>
    </recommendedName>
</protein>
<evidence type="ECO:0000313" key="3">
    <source>
        <dbReference type="Proteomes" id="UP000309389"/>
    </source>
</evidence>
<dbReference type="InterPro" id="IPR037026">
    <property type="entry name" value="Vgr_OB-fold_dom_sf"/>
</dbReference>
<gene>
    <name evidence="2" type="ORF">E5222_12435</name>
</gene>
<organism evidence="2 3">
    <name type="scientific">Alteraurantiacibacter aquimixticola</name>
    <dbReference type="NCBI Taxonomy" id="2489173"/>
    <lineage>
        <taxon>Bacteria</taxon>
        <taxon>Pseudomonadati</taxon>
        <taxon>Pseudomonadota</taxon>
        <taxon>Alphaproteobacteria</taxon>
        <taxon>Sphingomonadales</taxon>
        <taxon>Erythrobacteraceae</taxon>
        <taxon>Alteraurantiacibacter</taxon>
    </lineage>
</organism>